<keyword evidence="3 4" id="KW-0418">Kinase</keyword>
<dbReference type="InterPro" id="IPR022488">
    <property type="entry name" value="PPK2-related"/>
</dbReference>
<dbReference type="SUPFAM" id="SSF52540">
    <property type="entry name" value="P-loop containing nucleoside triphosphate hydrolases"/>
    <property type="match status" value="1"/>
</dbReference>
<evidence type="ECO:0000313" key="7">
    <source>
        <dbReference type="Proteomes" id="UP000245430"/>
    </source>
</evidence>
<dbReference type="InterPro" id="IPR027417">
    <property type="entry name" value="P-loop_NTPase"/>
</dbReference>
<dbReference type="NCBIfam" id="TIGR03707">
    <property type="entry name" value="PPK2_P_aer"/>
    <property type="match status" value="1"/>
</dbReference>
<dbReference type="GO" id="GO:0008976">
    <property type="term" value="F:polyphosphate kinase activity"/>
    <property type="evidence" value="ECO:0007669"/>
    <property type="project" value="UniProtKB-UniRule"/>
</dbReference>
<protein>
    <recommendedName>
        <fullName evidence="4">ADP/GDP-polyphosphate phosphotransferase</fullName>
        <ecNumber evidence="4">2.7.4.-</ecNumber>
    </recommendedName>
    <alternativeName>
        <fullName evidence="4">Polyphosphate kinase PPK2</fullName>
    </alternativeName>
</protein>
<proteinExistence type="inferred from homology"/>
<dbReference type="EC" id="2.7.4.-" evidence="4"/>
<accession>A0A316E7K8</accession>
<dbReference type="PANTHER" id="PTHR34383">
    <property type="entry name" value="POLYPHOSPHATE:AMP PHOSPHOTRANSFERASE-RELATED"/>
    <property type="match status" value="1"/>
</dbReference>
<dbReference type="PIRSF" id="PIRSF028756">
    <property type="entry name" value="PPK2_prd"/>
    <property type="match status" value="1"/>
</dbReference>
<comment type="caution">
    <text evidence="6">The sequence shown here is derived from an EMBL/GenBank/DDBJ whole genome shotgun (WGS) entry which is preliminary data.</text>
</comment>
<feature type="domain" description="Polyphosphate kinase-2-related" evidence="5">
    <location>
        <begin position="36"/>
        <end position="257"/>
    </location>
</feature>
<dbReference type="RefSeq" id="WP_109681964.1">
    <property type="nucleotide sequence ID" value="NZ_QGGP01000003.1"/>
</dbReference>
<dbReference type="GO" id="GO:0006793">
    <property type="term" value="P:phosphorus metabolic process"/>
    <property type="evidence" value="ECO:0007669"/>
    <property type="project" value="InterPro"/>
</dbReference>
<comment type="subunit">
    <text evidence="4">Homotetramer.</text>
</comment>
<evidence type="ECO:0000256" key="1">
    <source>
        <dbReference type="ARBA" id="ARBA00009924"/>
    </source>
</evidence>
<sequence>MLTLRDFRKCKNKDEFLEVLKAKEPQERIDDILYSVEYEKELIKLQGELVDLQQWVAKHKKRVAIIFEGRDAAGKGSAIRRFIEHLNPRSMRVVALAKPTEVEKGQWYFRRYIKELPNPGEIVFFDRSWYNRAVVEPVMRFCNEEEYNKFMAQVTEFEHMLYEDGVDLIKFWFSISKDEQVARFNSRLANPLKRWKFSPVDQEGQKRWDNYTFYKEQMFSKTHTTFSPWIIIKTNVKREARLESMRYVLSKFNYKNKGNSGTTLFPDPNVVQRYHRLVKQIDS</sequence>
<evidence type="ECO:0000256" key="2">
    <source>
        <dbReference type="ARBA" id="ARBA00022679"/>
    </source>
</evidence>
<gene>
    <name evidence="6" type="ORF">LX78_01425</name>
</gene>
<evidence type="ECO:0000259" key="5">
    <source>
        <dbReference type="Pfam" id="PF03976"/>
    </source>
</evidence>
<dbReference type="EMBL" id="QGGP01000003">
    <property type="protein sequence ID" value="PWK18950.1"/>
    <property type="molecule type" value="Genomic_DNA"/>
</dbReference>
<name>A0A316E7K8_9FLAO</name>
<dbReference type="PANTHER" id="PTHR34383:SF1">
    <property type="entry name" value="ADP-POLYPHOSPHATE PHOSPHOTRANSFERASE"/>
    <property type="match status" value="1"/>
</dbReference>
<keyword evidence="7" id="KW-1185">Reference proteome</keyword>
<dbReference type="Proteomes" id="UP000245430">
    <property type="component" value="Unassembled WGS sequence"/>
</dbReference>
<dbReference type="Pfam" id="PF03976">
    <property type="entry name" value="PPK2"/>
    <property type="match status" value="1"/>
</dbReference>
<evidence type="ECO:0000256" key="3">
    <source>
        <dbReference type="ARBA" id="ARBA00022777"/>
    </source>
</evidence>
<organism evidence="6 7">
    <name type="scientific">Xanthomarina spongicola</name>
    <dbReference type="NCBI Taxonomy" id="570520"/>
    <lineage>
        <taxon>Bacteria</taxon>
        <taxon>Pseudomonadati</taxon>
        <taxon>Bacteroidota</taxon>
        <taxon>Flavobacteriia</taxon>
        <taxon>Flavobacteriales</taxon>
        <taxon>Flavobacteriaceae</taxon>
        <taxon>Xanthomarina</taxon>
    </lineage>
</organism>
<comment type="function">
    <text evidence="4">Uses inorganic polyphosphate (polyP) as a donor to convert GDP to GTP or ADP to ATP.</text>
</comment>
<dbReference type="InterPro" id="IPR022486">
    <property type="entry name" value="PPK2_PA0141"/>
</dbReference>
<dbReference type="Gene3D" id="3.40.50.300">
    <property type="entry name" value="P-loop containing nucleotide triphosphate hydrolases"/>
    <property type="match status" value="1"/>
</dbReference>
<reference evidence="6 7" key="1">
    <citation type="submission" date="2018-05" db="EMBL/GenBank/DDBJ databases">
        <title>Genomic Encyclopedia of Archaeal and Bacterial Type Strains, Phase II (KMG-II): from individual species to whole genera.</title>
        <authorList>
            <person name="Goeker M."/>
        </authorList>
    </citation>
    <scope>NUCLEOTIDE SEQUENCE [LARGE SCALE GENOMIC DNA]</scope>
    <source>
        <strain evidence="6 7">DSM 22637</strain>
    </source>
</reference>
<dbReference type="AlphaFoldDB" id="A0A316E7K8"/>
<comment type="similarity">
    <text evidence="1 4">Belongs to the polyphosphate kinase 2 (PPK2) family. Class I subfamily.</text>
</comment>
<dbReference type="InterPro" id="IPR016898">
    <property type="entry name" value="Polyphosphate_phosphotransfera"/>
</dbReference>
<dbReference type="OrthoDB" id="9775224at2"/>
<keyword evidence="2 4" id="KW-0808">Transferase</keyword>
<evidence type="ECO:0000256" key="4">
    <source>
        <dbReference type="RuleBase" id="RU369062"/>
    </source>
</evidence>
<evidence type="ECO:0000313" key="6">
    <source>
        <dbReference type="EMBL" id="PWK18950.1"/>
    </source>
</evidence>